<dbReference type="PANTHER" id="PTHR33841">
    <property type="entry name" value="DNA METHYLTRANSFERASE YEEA-RELATED"/>
    <property type="match status" value="1"/>
</dbReference>
<evidence type="ECO:0000256" key="4">
    <source>
        <dbReference type="ARBA" id="ARBA00047942"/>
    </source>
</evidence>
<evidence type="ECO:0000256" key="2">
    <source>
        <dbReference type="ARBA" id="ARBA00022603"/>
    </source>
</evidence>
<dbReference type="EMBL" id="CP134846">
    <property type="protein sequence ID" value="WNL17319.1"/>
    <property type="molecule type" value="Genomic_DNA"/>
</dbReference>
<feature type="domain" description="MmeI-like DNA-methyltransferase" evidence="9">
    <location>
        <begin position="318"/>
        <end position="571"/>
    </location>
</feature>
<dbReference type="Pfam" id="PF20467">
    <property type="entry name" value="MmeI_C"/>
    <property type="match status" value="1"/>
</dbReference>
<dbReference type="Pfam" id="PF20473">
    <property type="entry name" value="MmeI_Mtase"/>
    <property type="match status" value="1"/>
</dbReference>
<dbReference type="PANTHER" id="PTHR33841:SF1">
    <property type="entry name" value="DNA METHYLTRANSFERASE A"/>
    <property type="match status" value="1"/>
</dbReference>
<dbReference type="InterPro" id="IPR046817">
    <property type="entry name" value="MmeI_N"/>
</dbReference>
<gene>
    <name evidence="10" type="ORF">RJG54_02730</name>
</gene>
<dbReference type="AlphaFoldDB" id="A0AA96CYG5"/>
<accession>A0AA96CYG5</accession>
<protein>
    <recommendedName>
        <fullName evidence="1">site-specific DNA-methyltransferase (adenine-specific)</fullName>
        <ecNumber evidence="1">2.1.1.72</ecNumber>
    </recommendedName>
</protein>
<evidence type="ECO:0000313" key="10">
    <source>
        <dbReference type="EMBL" id="WNL17319.1"/>
    </source>
</evidence>
<dbReference type="InterPro" id="IPR050953">
    <property type="entry name" value="N4_N6_ade-DNA_methylase"/>
</dbReference>
<feature type="domain" description="MmeI-like C-terminal" evidence="8">
    <location>
        <begin position="794"/>
        <end position="870"/>
    </location>
</feature>
<sequence>MNIIQLEEKLQTLTQNLNKDDFIFDFLLAYELPKANIAKLRKNSDVNTLELNGELIVKNKKLFFKIVDDAKTINFEKILKEQKSMRFVFLTDFKIIKAYDLKLLNSLDITFEELAKNSDFFWPIAGVEKATLYEEKEADVKASVKMAKLYDEIKKSNPTNTKEEIHALNVFLTRLLFCYFAEDTDIFPNSNQFTNYLKNVSCEDGSDLHIHLNTLFDTLNSTNRDISNHLKEFPYVNGGLFKEVFAPLIFTKISRNLIIECGAELNWSLINPDIFGSMIQAVISDEHRGTNGMHYTSVPNIMKVINPLFLDDLKESFENSKGNVKKLNELHKRITNLKIFDPACGSGNFLIIAYKELRKLEMDIFKSGQMLNMPSIKLSQFYGIELDDFAHEVAILSLWLAEHQMNQEFKKLFGDCTPTLPLKDSGNIVCGNATRLDWEEVCHKNEGDEIYILGNPPYLGARLQTKEQKEDMNIVFDGIEGFNNLDYISCWFYKGSDYIEKLNCKFAFVTTNSINQGEQVSMLWSHILKKDIEIFFAYKSFKWTNNAKANAGVIVSIIGIRNKSNEIKYLFENNLKKEVKNINAYLVNSNNIFIKKSTKSISELPEMNFGSMPNDGGYLLLSDEEKNELIVKNPSSEKLIKKFVGSQEFIKGQNKYCLWISDDLKELAHNIPIINERINKCRDIRNSSNREATKKLAIIPHKFAEIRFKNTNAIIMPRVSSERRNYIPTGFLDNTNVISDSALAIFDAKEWLLGVLSSNMHMVWVKAISGYLGTSIRYSATLTYNTFPFPKITQTQKEKIEELVNIILDERDKEYLKTLAELYDPYKMPDSLKKAHENLDLYIESIYRDKPFSSDEERLEHLFKLYEKMIKEENQK</sequence>
<evidence type="ECO:0000259" key="5">
    <source>
        <dbReference type="Pfam" id="PF20464"/>
    </source>
</evidence>
<dbReference type="GO" id="GO:0032259">
    <property type="term" value="P:methylation"/>
    <property type="evidence" value="ECO:0007669"/>
    <property type="project" value="UniProtKB-KW"/>
</dbReference>
<evidence type="ECO:0000259" key="6">
    <source>
        <dbReference type="Pfam" id="PF20465"/>
    </source>
</evidence>
<feature type="domain" description="MmeI-like helicase spacer" evidence="6">
    <location>
        <begin position="166"/>
        <end position="241"/>
    </location>
</feature>
<feature type="domain" description="MmeI-like N-terminal" evidence="5">
    <location>
        <begin position="1"/>
        <end position="156"/>
    </location>
</feature>
<name>A0AA96CYG5_9BACT</name>
<dbReference type="InterPro" id="IPR046816">
    <property type="entry name" value="MmeI_Mtase"/>
</dbReference>
<evidence type="ECO:0000259" key="9">
    <source>
        <dbReference type="Pfam" id="PF20473"/>
    </source>
</evidence>
<dbReference type="InterPro" id="IPR046818">
    <property type="entry name" value="MmeI_C"/>
</dbReference>
<evidence type="ECO:0000259" key="8">
    <source>
        <dbReference type="Pfam" id="PF20467"/>
    </source>
</evidence>
<dbReference type="InterPro" id="IPR046819">
    <property type="entry name" value="MmeI_hel"/>
</dbReference>
<organism evidence="10">
    <name type="scientific">Arcobacter sp. AZ-2023</name>
    <dbReference type="NCBI Taxonomy" id="3074453"/>
    <lineage>
        <taxon>Bacteria</taxon>
        <taxon>Pseudomonadati</taxon>
        <taxon>Campylobacterota</taxon>
        <taxon>Epsilonproteobacteria</taxon>
        <taxon>Campylobacterales</taxon>
        <taxon>Arcobacteraceae</taxon>
        <taxon>Arcobacter</taxon>
    </lineage>
</organism>
<dbReference type="Gene3D" id="3.40.50.150">
    <property type="entry name" value="Vaccinia Virus protein VP39"/>
    <property type="match status" value="1"/>
</dbReference>
<dbReference type="InterPro" id="IPR046820">
    <property type="entry name" value="MmeI_TRD"/>
</dbReference>
<proteinExistence type="predicted"/>
<dbReference type="Pfam" id="PF20465">
    <property type="entry name" value="MmeI_hel"/>
    <property type="match status" value="1"/>
</dbReference>
<evidence type="ECO:0000256" key="3">
    <source>
        <dbReference type="ARBA" id="ARBA00022679"/>
    </source>
</evidence>
<dbReference type="Pfam" id="PF20464">
    <property type="entry name" value="MmeI_N"/>
    <property type="match status" value="1"/>
</dbReference>
<keyword evidence="2 10" id="KW-0489">Methyltransferase</keyword>
<dbReference type="Pfam" id="PF20466">
    <property type="entry name" value="MmeI_TRD"/>
    <property type="match status" value="1"/>
</dbReference>
<reference evidence="10" key="1">
    <citation type="submission" date="2023-09" db="EMBL/GenBank/DDBJ databases">
        <title>Arcobacter tbilisiensis sp. nov. isolated from chicken meat in Tbilisi, Georgia.</title>
        <authorList>
            <person name="Matthias R."/>
            <person name="Zautner A.E."/>
        </authorList>
    </citation>
    <scope>NUCLEOTIDE SEQUENCE</scope>
    <source>
        <strain evidence="10">LEO 107</strain>
    </source>
</reference>
<feature type="domain" description="MmeI-like target recognition" evidence="7">
    <location>
        <begin position="589"/>
        <end position="792"/>
    </location>
</feature>
<dbReference type="EC" id="2.1.1.72" evidence="1"/>
<evidence type="ECO:0000256" key="1">
    <source>
        <dbReference type="ARBA" id="ARBA00011900"/>
    </source>
</evidence>
<evidence type="ECO:0000259" key="7">
    <source>
        <dbReference type="Pfam" id="PF20466"/>
    </source>
</evidence>
<keyword evidence="3" id="KW-0808">Transferase</keyword>
<comment type="catalytic activity">
    <reaction evidence="4">
        <text>a 2'-deoxyadenosine in DNA + S-adenosyl-L-methionine = an N(6)-methyl-2'-deoxyadenosine in DNA + S-adenosyl-L-homocysteine + H(+)</text>
        <dbReference type="Rhea" id="RHEA:15197"/>
        <dbReference type="Rhea" id="RHEA-COMP:12418"/>
        <dbReference type="Rhea" id="RHEA-COMP:12419"/>
        <dbReference type="ChEBI" id="CHEBI:15378"/>
        <dbReference type="ChEBI" id="CHEBI:57856"/>
        <dbReference type="ChEBI" id="CHEBI:59789"/>
        <dbReference type="ChEBI" id="CHEBI:90615"/>
        <dbReference type="ChEBI" id="CHEBI:90616"/>
        <dbReference type="EC" id="2.1.1.72"/>
    </reaction>
</comment>
<dbReference type="GO" id="GO:0009007">
    <property type="term" value="F:site-specific DNA-methyltransferase (adenine-specific) activity"/>
    <property type="evidence" value="ECO:0007669"/>
    <property type="project" value="UniProtKB-EC"/>
</dbReference>
<dbReference type="SUPFAM" id="SSF53335">
    <property type="entry name" value="S-adenosyl-L-methionine-dependent methyltransferases"/>
    <property type="match status" value="1"/>
</dbReference>
<dbReference type="InterPro" id="IPR029063">
    <property type="entry name" value="SAM-dependent_MTases_sf"/>
</dbReference>